<evidence type="ECO:0000256" key="3">
    <source>
        <dbReference type="ARBA" id="ARBA00023015"/>
    </source>
</evidence>
<dbReference type="STRING" id="91928.A0A0D2BKD9"/>
<evidence type="ECO:0000256" key="5">
    <source>
        <dbReference type="ARBA" id="ARBA00023125"/>
    </source>
</evidence>
<dbReference type="InterPro" id="IPR007219">
    <property type="entry name" value="XnlR_reg_dom"/>
</dbReference>
<dbReference type="SUPFAM" id="SSF57701">
    <property type="entry name" value="Zn2/Cys6 DNA-binding domain"/>
    <property type="match status" value="1"/>
</dbReference>
<proteinExistence type="predicted"/>
<feature type="region of interest" description="Disordered" evidence="8">
    <location>
        <begin position="604"/>
        <end position="646"/>
    </location>
</feature>
<dbReference type="CDD" id="cd00067">
    <property type="entry name" value="GAL4"/>
    <property type="match status" value="1"/>
</dbReference>
<dbReference type="VEuPathDB" id="FungiDB:PV08_09026"/>
<feature type="region of interest" description="Disordered" evidence="8">
    <location>
        <begin position="92"/>
        <end position="111"/>
    </location>
</feature>
<evidence type="ECO:0000313" key="11">
    <source>
        <dbReference type="Proteomes" id="UP000053328"/>
    </source>
</evidence>
<dbReference type="Pfam" id="PF04082">
    <property type="entry name" value="Fungal_trans"/>
    <property type="match status" value="1"/>
</dbReference>
<keyword evidence="3" id="KW-0805">Transcription regulation</keyword>
<evidence type="ECO:0000256" key="1">
    <source>
        <dbReference type="ARBA" id="ARBA00004123"/>
    </source>
</evidence>
<accession>A0A0D2BKD9</accession>
<reference evidence="10 11" key="1">
    <citation type="submission" date="2015-01" db="EMBL/GenBank/DDBJ databases">
        <title>The Genome Sequence of Exophiala spinifera CBS89968.</title>
        <authorList>
            <consortium name="The Broad Institute Genomics Platform"/>
            <person name="Cuomo C."/>
            <person name="de Hoog S."/>
            <person name="Gorbushina A."/>
            <person name="Stielow B."/>
            <person name="Teixiera M."/>
            <person name="Abouelleil A."/>
            <person name="Chapman S.B."/>
            <person name="Priest M."/>
            <person name="Young S.K."/>
            <person name="Wortman J."/>
            <person name="Nusbaum C."/>
            <person name="Birren B."/>
        </authorList>
    </citation>
    <scope>NUCLEOTIDE SEQUENCE [LARGE SCALE GENOMIC DNA]</scope>
    <source>
        <strain evidence="10 11">CBS 89968</strain>
    </source>
</reference>
<gene>
    <name evidence="10" type="ORF">PV08_09026</name>
</gene>
<dbReference type="GeneID" id="27336109"/>
<comment type="subcellular location">
    <subcellularLocation>
        <location evidence="1">Nucleus</location>
    </subcellularLocation>
</comment>
<keyword evidence="5" id="KW-0238">DNA-binding</keyword>
<organism evidence="10 11">
    <name type="scientific">Exophiala spinifera</name>
    <dbReference type="NCBI Taxonomy" id="91928"/>
    <lineage>
        <taxon>Eukaryota</taxon>
        <taxon>Fungi</taxon>
        <taxon>Dikarya</taxon>
        <taxon>Ascomycota</taxon>
        <taxon>Pezizomycotina</taxon>
        <taxon>Eurotiomycetes</taxon>
        <taxon>Chaetothyriomycetidae</taxon>
        <taxon>Chaetothyriales</taxon>
        <taxon>Herpotrichiellaceae</taxon>
        <taxon>Exophiala</taxon>
    </lineage>
</organism>
<dbReference type="HOGENOM" id="CLU_022616_0_0_1"/>
<dbReference type="GO" id="GO:0003677">
    <property type="term" value="F:DNA binding"/>
    <property type="evidence" value="ECO:0007669"/>
    <property type="project" value="UniProtKB-KW"/>
</dbReference>
<dbReference type="InterPro" id="IPR050815">
    <property type="entry name" value="TF_fung"/>
</dbReference>
<dbReference type="GO" id="GO:0005634">
    <property type="term" value="C:nucleus"/>
    <property type="evidence" value="ECO:0007669"/>
    <property type="project" value="UniProtKB-SubCell"/>
</dbReference>
<dbReference type="OrthoDB" id="309640at2759"/>
<evidence type="ECO:0000313" key="10">
    <source>
        <dbReference type="EMBL" id="KIW11754.1"/>
    </source>
</evidence>
<dbReference type="InterPro" id="IPR001138">
    <property type="entry name" value="Zn2Cys6_DnaBD"/>
</dbReference>
<keyword evidence="7" id="KW-0539">Nucleus</keyword>
<keyword evidence="11" id="KW-1185">Reference proteome</keyword>
<dbReference type="SMART" id="SM00066">
    <property type="entry name" value="GAL4"/>
    <property type="match status" value="1"/>
</dbReference>
<evidence type="ECO:0000256" key="8">
    <source>
        <dbReference type="SAM" id="MobiDB-lite"/>
    </source>
</evidence>
<dbReference type="InterPro" id="IPR036864">
    <property type="entry name" value="Zn2-C6_fun-type_DNA-bd_sf"/>
</dbReference>
<evidence type="ECO:0000256" key="7">
    <source>
        <dbReference type="ARBA" id="ARBA00023242"/>
    </source>
</evidence>
<feature type="compositionally biased region" description="Polar residues" evidence="8">
    <location>
        <begin position="631"/>
        <end position="640"/>
    </location>
</feature>
<dbReference type="RefSeq" id="XP_016231970.1">
    <property type="nucleotide sequence ID" value="XM_016383347.1"/>
</dbReference>
<dbReference type="Pfam" id="PF00172">
    <property type="entry name" value="Zn_clus"/>
    <property type="match status" value="1"/>
</dbReference>
<dbReference type="GO" id="GO:0000981">
    <property type="term" value="F:DNA-binding transcription factor activity, RNA polymerase II-specific"/>
    <property type="evidence" value="ECO:0007669"/>
    <property type="project" value="InterPro"/>
</dbReference>
<dbReference type="Proteomes" id="UP000053328">
    <property type="component" value="Unassembled WGS sequence"/>
</dbReference>
<evidence type="ECO:0000256" key="2">
    <source>
        <dbReference type="ARBA" id="ARBA00022723"/>
    </source>
</evidence>
<feature type="compositionally biased region" description="Polar residues" evidence="8">
    <location>
        <begin position="92"/>
        <end position="107"/>
    </location>
</feature>
<evidence type="ECO:0000256" key="6">
    <source>
        <dbReference type="ARBA" id="ARBA00023163"/>
    </source>
</evidence>
<dbReference type="AlphaFoldDB" id="A0A0D2BKD9"/>
<dbReference type="PROSITE" id="PS50048">
    <property type="entry name" value="ZN2_CY6_FUNGAL_2"/>
    <property type="match status" value="1"/>
</dbReference>
<name>A0A0D2BKD9_9EURO</name>
<dbReference type="PANTHER" id="PTHR47338">
    <property type="entry name" value="ZN(II)2CYS6 TRANSCRIPTION FACTOR (EUROFUNG)-RELATED"/>
    <property type="match status" value="1"/>
</dbReference>
<dbReference type="CDD" id="cd12148">
    <property type="entry name" value="fungal_TF_MHR"/>
    <property type="match status" value="1"/>
</dbReference>
<dbReference type="EMBL" id="KN847498">
    <property type="protein sequence ID" value="KIW11754.1"/>
    <property type="molecule type" value="Genomic_DNA"/>
</dbReference>
<dbReference type="Gene3D" id="4.10.240.10">
    <property type="entry name" value="Zn(2)-C6 fungal-type DNA-binding domain"/>
    <property type="match status" value="1"/>
</dbReference>
<sequence>MADLAATACRRCREQKLRCSRELPRCARCSRLGANCTFPPPPDRRLLASFRARPKKPLAGDTNAGNGNGVNAAIDTTEFNFALLGTPTSLKSLSPGQAQSSYDNTSHGDPGLNIDSRLSPDAHVLLQDTYFNCMFNSTLIFHRPTFLQAFANRTLSRHVLLAVYATSTIFLHPPPMVEKYAASLRQLGDLKALGHEWAVRAGKDVLQNIDQPSFESVQTCQVLALYWFGAGETLRNTMFSGIAYKAACTLELNSTESSFLPDAQTSLETMPGWLRSETMRRCFWASFITQCINADHSLGFIHDDRIMSSPLPIGERSFTNGVQEPLLALGDVIKESPALCGKTSACPSLMAELVTAKIRDHIRSLDQMKMGKWLTGLFELEARLLRWASQLPETLAYSRRNLYEQLVVNQNSAYTLVHAMYHQCRLVLHAAVVPKFSGVHLHDSLPAQATSVSARIALESAQKISEMALDLLALEWPGSQIPSFVGYCMYVSASIHTTLLYSRDPSLSVVARANLTASLQILRSVKVYWTNLERLWARINVLYEAQLSRYRASLDEPLVGRADNRAQVNELDQLAGEAPETGQLSEPLADSILQYTLRRLKLNASSSRDRPGGSSKTLYPDDLDRLMNEAPLSSSGSQRTGEPATTRFEGNSALRNVNLTSNAFAMGASGVPTYGDWTNSPLMAMDQNSSLDWWHFELDNSIQEPTGLYEEMFNSNNQIG</sequence>
<keyword evidence="4" id="KW-0843">Virulence</keyword>
<dbReference type="PROSITE" id="PS00463">
    <property type="entry name" value="ZN2_CY6_FUNGAL_1"/>
    <property type="match status" value="1"/>
</dbReference>
<keyword evidence="6" id="KW-0804">Transcription</keyword>
<dbReference type="GO" id="GO:0008270">
    <property type="term" value="F:zinc ion binding"/>
    <property type="evidence" value="ECO:0007669"/>
    <property type="project" value="InterPro"/>
</dbReference>
<evidence type="ECO:0000256" key="4">
    <source>
        <dbReference type="ARBA" id="ARBA00023026"/>
    </source>
</evidence>
<dbReference type="GO" id="GO:0006351">
    <property type="term" value="P:DNA-templated transcription"/>
    <property type="evidence" value="ECO:0007669"/>
    <property type="project" value="InterPro"/>
</dbReference>
<dbReference type="PANTHER" id="PTHR47338:SF27">
    <property type="entry name" value="ZN(II)2CYS6 TRANSCRIPTION FACTOR (EUROFUNG)"/>
    <property type="match status" value="1"/>
</dbReference>
<keyword evidence="2" id="KW-0479">Metal-binding</keyword>
<protein>
    <recommendedName>
        <fullName evidence="9">Zn(2)-C6 fungal-type domain-containing protein</fullName>
    </recommendedName>
</protein>
<feature type="domain" description="Zn(2)-C6 fungal-type" evidence="9">
    <location>
        <begin position="8"/>
        <end position="38"/>
    </location>
</feature>
<evidence type="ECO:0000259" key="9">
    <source>
        <dbReference type="PROSITE" id="PS50048"/>
    </source>
</evidence>